<evidence type="ECO:0000313" key="4">
    <source>
        <dbReference type="Proteomes" id="UP000000305"/>
    </source>
</evidence>
<reference evidence="3 4" key="1">
    <citation type="journal article" date="2011" name="Science">
        <title>The ecoresponsive genome of Daphnia pulex.</title>
        <authorList>
            <person name="Colbourne J.K."/>
            <person name="Pfrender M.E."/>
            <person name="Gilbert D."/>
            <person name="Thomas W.K."/>
            <person name="Tucker A."/>
            <person name="Oakley T.H."/>
            <person name="Tokishita S."/>
            <person name="Aerts A."/>
            <person name="Arnold G.J."/>
            <person name="Basu M.K."/>
            <person name="Bauer D.J."/>
            <person name="Caceres C.E."/>
            <person name="Carmel L."/>
            <person name="Casola C."/>
            <person name="Choi J.H."/>
            <person name="Detter J.C."/>
            <person name="Dong Q."/>
            <person name="Dusheyko S."/>
            <person name="Eads B.D."/>
            <person name="Frohlich T."/>
            <person name="Geiler-Samerotte K.A."/>
            <person name="Gerlach D."/>
            <person name="Hatcher P."/>
            <person name="Jogdeo S."/>
            <person name="Krijgsveld J."/>
            <person name="Kriventseva E.V."/>
            <person name="Kultz D."/>
            <person name="Laforsch C."/>
            <person name="Lindquist E."/>
            <person name="Lopez J."/>
            <person name="Manak J.R."/>
            <person name="Muller J."/>
            <person name="Pangilinan J."/>
            <person name="Patwardhan R.P."/>
            <person name="Pitluck S."/>
            <person name="Pritham E.J."/>
            <person name="Rechtsteiner A."/>
            <person name="Rho M."/>
            <person name="Rogozin I.B."/>
            <person name="Sakarya O."/>
            <person name="Salamov A."/>
            <person name="Schaack S."/>
            <person name="Shapiro H."/>
            <person name="Shiga Y."/>
            <person name="Skalitzky C."/>
            <person name="Smith Z."/>
            <person name="Souvorov A."/>
            <person name="Sung W."/>
            <person name="Tang Z."/>
            <person name="Tsuchiya D."/>
            <person name="Tu H."/>
            <person name="Vos H."/>
            <person name="Wang M."/>
            <person name="Wolf Y.I."/>
            <person name="Yamagata H."/>
            <person name="Yamada T."/>
            <person name="Ye Y."/>
            <person name="Shaw J.R."/>
            <person name="Andrews J."/>
            <person name="Crease T.J."/>
            <person name="Tang H."/>
            <person name="Lucas S.M."/>
            <person name="Robertson H.M."/>
            <person name="Bork P."/>
            <person name="Koonin E.V."/>
            <person name="Zdobnov E.M."/>
            <person name="Grigoriev I.V."/>
            <person name="Lynch M."/>
            <person name="Boore J.L."/>
        </authorList>
    </citation>
    <scope>NUCLEOTIDE SEQUENCE [LARGE SCALE GENOMIC DNA]</scope>
</reference>
<dbReference type="InterPro" id="IPR054722">
    <property type="entry name" value="PolX-like_BBD"/>
</dbReference>
<feature type="domain" description="Retrovirus-related Pol polyprotein from transposon TNT 1-94-like beta-barrel" evidence="2">
    <location>
        <begin position="473"/>
        <end position="527"/>
    </location>
</feature>
<evidence type="ECO:0000313" key="3">
    <source>
        <dbReference type="EMBL" id="EFX65590.1"/>
    </source>
</evidence>
<evidence type="ECO:0000256" key="1">
    <source>
        <dbReference type="SAM" id="MobiDB-lite"/>
    </source>
</evidence>
<feature type="region of interest" description="Disordered" evidence="1">
    <location>
        <begin position="432"/>
        <end position="464"/>
    </location>
</feature>
<evidence type="ECO:0000259" key="2">
    <source>
        <dbReference type="Pfam" id="PF22936"/>
    </source>
</evidence>
<dbReference type="KEGG" id="dpx:DAPPUDRAFT_117136"/>
<name>E9HRN6_DAPPU</name>
<accession>E9HRN6</accession>
<dbReference type="OrthoDB" id="7920740at2759"/>
<feature type="compositionally biased region" description="Basic and acidic residues" evidence="1">
    <location>
        <begin position="139"/>
        <end position="151"/>
    </location>
</feature>
<keyword evidence="4" id="KW-1185">Reference proteome</keyword>
<dbReference type="Pfam" id="PF22936">
    <property type="entry name" value="Pol_BBD"/>
    <property type="match status" value="1"/>
</dbReference>
<feature type="region of interest" description="Disordered" evidence="1">
    <location>
        <begin position="117"/>
        <end position="151"/>
    </location>
</feature>
<proteinExistence type="predicted"/>
<dbReference type="InParanoid" id="E9HRN6"/>
<dbReference type="PANTHER" id="PTHR46903">
    <property type="entry name" value="C2H2-TYPE DOMAIN-CONTAINING PROTEIN"/>
    <property type="match status" value="1"/>
</dbReference>
<dbReference type="HOGENOM" id="CLU_510263_0_0_1"/>
<dbReference type="AlphaFoldDB" id="E9HRN6"/>
<dbReference type="EMBL" id="GL732739">
    <property type="protein sequence ID" value="EFX65590.1"/>
    <property type="molecule type" value="Genomic_DNA"/>
</dbReference>
<sequence length="534" mass="60288">MDDAAFIALKKKRTTLRQQVTRATTSLTAIVNSSGSRRNAKALIVHLNDLILRTSVLQTEITAIEEDEDEAERQDSTHLTYVGKCDEAIAAARAYLTSREGEEASVVNLHDGLPIPNPPFIPITPSEAGRRNQAQQEATQREQAHKEEVAAAERKCEEIRMRAQAIWEEAEAAQAAPNQLNIRQPDQDHYSSVSQQLEKRSPAAEEWLNKQRNLNDKQDAPDDWIDLYNNGRLLPVHSKFSSRSARRHSSSIKCVTVYPTFVCHRTLIGRSILLAFSEYVPNLIYPFLGTTIITIINHHFHYHKYTVFIFMSQSPVEQNTRDSALTSQLRLLLESFNLLDIVDGVEKIPAADSNQKLIDAWKSKDVHARHYLFATIERQQQNTLYACQSANDIRGGRPGRGAGTRHPYIRKCNYCGDNTHLYATCRERLRNERQEKKGPSGEKSNLANDSNKNHGDHSYHSSTQQTIRNDSIWYADSGATRHMTDQRNILWNFKPDESTPRYVTGIGNTQLLTEGQGDVKATTMINGAVSAKSQ</sequence>
<gene>
    <name evidence="3" type="ORF">DAPPUDRAFT_117136</name>
</gene>
<dbReference type="PANTHER" id="PTHR46903:SF1">
    <property type="entry name" value="CCHC-TYPE DOMAIN-CONTAINING PROTEIN"/>
    <property type="match status" value="1"/>
</dbReference>
<protein>
    <recommendedName>
        <fullName evidence="2">Retrovirus-related Pol polyprotein from transposon TNT 1-94-like beta-barrel domain-containing protein</fullName>
    </recommendedName>
</protein>
<organism evidence="3 4">
    <name type="scientific">Daphnia pulex</name>
    <name type="common">Water flea</name>
    <dbReference type="NCBI Taxonomy" id="6669"/>
    <lineage>
        <taxon>Eukaryota</taxon>
        <taxon>Metazoa</taxon>
        <taxon>Ecdysozoa</taxon>
        <taxon>Arthropoda</taxon>
        <taxon>Crustacea</taxon>
        <taxon>Branchiopoda</taxon>
        <taxon>Diplostraca</taxon>
        <taxon>Cladocera</taxon>
        <taxon>Anomopoda</taxon>
        <taxon>Daphniidae</taxon>
        <taxon>Daphnia</taxon>
    </lineage>
</organism>
<dbReference type="Proteomes" id="UP000000305">
    <property type="component" value="Unassembled WGS sequence"/>
</dbReference>